<dbReference type="EMBL" id="DS113295">
    <property type="protein sequence ID" value="EAY12806.1"/>
    <property type="molecule type" value="Genomic_DNA"/>
</dbReference>
<sequence>MECNFSEFIKFLATGNQEYINNSHDILDEKKSNGILEQEILQLLTSNELEEREIFILLSISNNYNICIPIDTILEMFNRNSQLINSEISKLLAKYITFDASLIPRFLQISDDFIVYKLNTLSLIDFDKIYSEEIQLFLISIIEDNYSLECKIQAAELLNNNPDTYLNSNIEQFFQFIFEQDITTDTIKIISKVVGLAEFSIESEALFHILLNLSIEVSNDIPLSNELKIPMTEIVGALNQAFLDINFEYDLETYVLTCIRLSVPSDEELNEWTENLTNYLDLFENNEDLRAKCLDAIMYRKDHISFAVDICKEIINSSINEQVIVLWILYNISGRYNVDIPDPILFDNVLCYANNISFQILNSNYNPDLIPVISEYLQQNNFVFTITIANELINCEEESYFQLIPLTIQAVSKLISEDNDETALNLIVTIHLLIQVNLDILSGIIIELIEFIHELIRMFHGNNCLFQEIVSIINTLIRNQNYHELMLQNFYEMASNFMLNESYINIGYDLTSGLICDDNSIDSVYHRTLYESFVQSLNQYDINDDNLAYAMKIASFFIRNGVIDNFPEWIINILQNPDIDDIFFKYFGSVWLYFLRNLDLSDNIQIFQAVMTRLTYEPQMSNYSQCIFITFLQFIKEDIQKATDLLESVGMDINSFIRMMKKLLVFENFVGWFDIKILLSTLMIFRDNKVNEDDDDPLIYFIISFFIRISDDHLLAFKNRNNVQEISVAFCVEDPFYKENELTDIDIITFFDKYIRIFGIPEESQEYLQNLYDTLVKTHNDYFNL</sequence>
<accession>A2E3B5</accession>
<evidence type="ECO:0000313" key="2">
    <source>
        <dbReference type="Proteomes" id="UP000001542"/>
    </source>
</evidence>
<dbReference type="Proteomes" id="UP000001542">
    <property type="component" value="Unassembled WGS sequence"/>
</dbReference>
<dbReference type="KEGG" id="tva:4770769"/>
<dbReference type="VEuPathDB" id="TrichDB:TVAGG3_0970150"/>
<dbReference type="AlphaFoldDB" id="A2E3B5"/>
<dbReference type="VEuPathDB" id="TrichDB:TVAG_221590"/>
<reference evidence="1" key="2">
    <citation type="journal article" date="2007" name="Science">
        <title>Draft genome sequence of the sexually transmitted pathogen Trichomonas vaginalis.</title>
        <authorList>
            <person name="Carlton J.M."/>
            <person name="Hirt R.P."/>
            <person name="Silva J.C."/>
            <person name="Delcher A.L."/>
            <person name="Schatz M."/>
            <person name="Zhao Q."/>
            <person name="Wortman J.R."/>
            <person name="Bidwell S.L."/>
            <person name="Alsmark U.C.M."/>
            <person name="Besteiro S."/>
            <person name="Sicheritz-Ponten T."/>
            <person name="Noel C.J."/>
            <person name="Dacks J.B."/>
            <person name="Foster P.G."/>
            <person name="Simillion C."/>
            <person name="Van de Peer Y."/>
            <person name="Miranda-Saavedra D."/>
            <person name="Barton G.J."/>
            <person name="Westrop G.D."/>
            <person name="Mueller S."/>
            <person name="Dessi D."/>
            <person name="Fiori P.L."/>
            <person name="Ren Q."/>
            <person name="Paulsen I."/>
            <person name="Zhang H."/>
            <person name="Bastida-Corcuera F.D."/>
            <person name="Simoes-Barbosa A."/>
            <person name="Brown M.T."/>
            <person name="Hayes R.D."/>
            <person name="Mukherjee M."/>
            <person name="Okumura C.Y."/>
            <person name="Schneider R."/>
            <person name="Smith A.J."/>
            <person name="Vanacova S."/>
            <person name="Villalvazo M."/>
            <person name="Haas B.J."/>
            <person name="Pertea M."/>
            <person name="Feldblyum T.V."/>
            <person name="Utterback T.R."/>
            <person name="Shu C.L."/>
            <person name="Osoegawa K."/>
            <person name="de Jong P.J."/>
            <person name="Hrdy I."/>
            <person name="Horvathova L."/>
            <person name="Zubacova Z."/>
            <person name="Dolezal P."/>
            <person name="Malik S.B."/>
            <person name="Logsdon J.M. Jr."/>
            <person name="Henze K."/>
            <person name="Gupta A."/>
            <person name="Wang C.C."/>
            <person name="Dunne R.L."/>
            <person name="Upcroft J.A."/>
            <person name="Upcroft P."/>
            <person name="White O."/>
            <person name="Salzberg S.L."/>
            <person name="Tang P."/>
            <person name="Chiu C.-H."/>
            <person name="Lee Y.-S."/>
            <person name="Embley T.M."/>
            <person name="Coombs G.H."/>
            <person name="Mottram J.C."/>
            <person name="Tachezy J."/>
            <person name="Fraser-Liggett C.M."/>
            <person name="Johnson P.J."/>
        </authorList>
    </citation>
    <scope>NUCLEOTIDE SEQUENCE [LARGE SCALE GENOMIC DNA]</scope>
    <source>
        <strain evidence="1">G3</strain>
    </source>
</reference>
<keyword evidence="2" id="KW-1185">Reference proteome</keyword>
<reference evidence="1" key="1">
    <citation type="submission" date="2006-10" db="EMBL/GenBank/DDBJ databases">
        <authorList>
            <person name="Amadeo P."/>
            <person name="Zhao Q."/>
            <person name="Wortman J."/>
            <person name="Fraser-Liggett C."/>
            <person name="Carlton J."/>
        </authorList>
    </citation>
    <scope>NUCLEOTIDE SEQUENCE</scope>
    <source>
        <strain evidence="1">G3</strain>
    </source>
</reference>
<proteinExistence type="predicted"/>
<dbReference type="RefSeq" id="XP_001325029.1">
    <property type="nucleotide sequence ID" value="XM_001324994.1"/>
</dbReference>
<protein>
    <submittedName>
        <fullName evidence="1">Uncharacterized protein</fullName>
    </submittedName>
</protein>
<gene>
    <name evidence="1" type="ORF">TVAG_221590</name>
</gene>
<organism evidence="1 2">
    <name type="scientific">Trichomonas vaginalis (strain ATCC PRA-98 / G3)</name>
    <dbReference type="NCBI Taxonomy" id="412133"/>
    <lineage>
        <taxon>Eukaryota</taxon>
        <taxon>Metamonada</taxon>
        <taxon>Parabasalia</taxon>
        <taxon>Trichomonadida</taxon>
        <taxon>Trichomonadidae</taxon>
        <taxon>Trichomonas</taxon>
    </lineage>
</organism>
<name>A2E3B5_TRIV3</name>
<dbReference type="InParanoid" id="A2E3B5"/>
<evidence type="ECO:0000313" key="1">
    <source>
        <dbReference type="EMBL" id="EAY12806.1"/>
    </source>
</evidence>